<keyword evidence="5 10" id="KW-0479">Metal-binding</keyword>
<feature type="binding site" evidence="10">
    <location>
        <position position="43"/>
    </location>
    <ligand>
        <name>Zn(2+)</name>
        <dbReference type="ChEBI" id="CHEBI:29105"/>
    </ligand>
</feature>
<dbReference type="SUPFAM" id="SSF52374">
    <property type="entry name" value="Nucleotidylyl transferase"/>
    <property type="match status" value="1"/>
</dbReference>
<keyword evidence="13" id="KW-1185">Reference proteome</keyword>
<dbReference type="GO" id="GO:0006423">
    <property type="term" value="P:cysteinyl-tRNA aminoacylation"/>
    <property type="evidence" value="ECO:0007669"/>
    <property type="project" value="TreeGrafter"/>
</dbReference>
<dbReference type="GO" id="GO:0005524">
    <property type="term" value="F:ATP binding"/>
    <property type="evidence" value="ECO:0007669"/>
    <property type="project" value="UniProtKB-KW"/>
</dbReference>
<evidence type="ECO:0000256" key="4">
    <source>
        <dbReference type="ARBA" id="ARBA00022598"/>
    </source>
</evidence>
<gene>
    <name evidence="10" type="primary">mshC</name>
    <name evidence="12" type="ORF">A7979_00115</name>
</gene>
<dbReference type="EMBL" id="LXWF01000011">
    <property type="protein sequence ID" value="ORC21966.1"/>
    <property type="molecule type" value="Genomic_DNA"/>
</dbReference>
<sequence>MRAWSQPLIPSLPGTAPLPTIVDTAAGGRVQLEREERAGLYVCGITPYDATHLGHASTYVAFDLLNRAWRDAGVPVTFVQNVTDVDDPLLERAEATGVDWRDLAEEQIELFRTDMQALNIIAPDHYVSVVDSVADVAGAVARLLELGVAYTVPGFVDEHGVQQPDGDVYFDLEAAEAMGRDQPGAWELGQVAHYSREEMLTIFGERGGDPQRPGKRSQLDPLLWRVERPGEPAWEAAVLGRGRPGWHIECSVISGRYLGAPFSVQGGGSDLIFPHHDLGAGHSFALNGAPMARHFMHTGMVGLDGEKMSKSRGNLVLVSALRASGVDPAALRLALMDYHYRTDWFWEQGVLTKAQNRLELYRSAVGVAEGEPDAAALALVQAVREHLADDLNAPAALVALDQWALTTLDGGGSGGQLVADVLLARLGVQLTKFA</sequence>
<keyword evidence="4 10" id="KW-0436">Ligase</keyword>
<dbReference type="InterPro" id="IPR014729">
    <property type="entry name" value="Rossmann-like_a/b/a_fold"/>
</dbReference>
<dbReference type="GO" id="GO:0008270">
    <property type="term" value="F:zinc ion binding"/>
    <property type="evidence" value="ECO:0007669"/>
    <property type="project" value="UniProtKB-UniRule"/>
</dbReference>
<evidence type="ECO:0000256" key="1">
    <source>
        <dbReference type="ARBA" id="ARBA00003679"/>
    </source>
</evidence>
<feature type="binding site" evidence="10">
    <location>
        <begin position="268"/>
        <end position="270"/>
    </location>
    <ligand>
        <name>L-cysteinyl-5'-AMP</name>
        <dbReference type="ChEBI" id="CHEBI:144924"/>
    </ligand>
</feature>
<dbReference type="Pfam" id="PF01406">
    <property type="entry name" value="tRNA-synt_1e"/>
    <property type="match status" value="1"/>
</dbReference>
<evidence type="ECO:0000256" key="2">
    <source>
        <dbReference type="ARBA" id="ARBA00007723"/>
    </source>
</evidence>
<feature type="binding site" evidence="10">
    <location>
        <begin position="43"/>
        <end position="46"/>
    </location>
    <ligand>
        <name>L-cysteinyl-5'-AMP</name>
        <dbReference type="ChEBI" id="CHEBI:144924"/>
    </ligand>
</feature>
<feature type="binding site" evidence="10">
    <location>
        <position position="58"/>
    </location>
    <ligand>
        <name>L-cysteinyl-5'-AMP</name>
        <dbReference type="ChEBI" id="CHEBI:144924"/>
    </ligand>
</feature>
<feature type="binding site" evidence="10">
    <location>
        <position position="301"/>
    </location>
    <ligand>
        <name>L-cysteinyl-5'-AMP</name>
        <dbReference type="ChEBI" id="CHEBI:144924"/>
    </ligand>
</feature>
<feature type="short sequence motif" description="'ERGGDP' region" evidence="10">
    <location>
        <begin position="205"/>
        <end position="210"/>
    </location>
</feature>
<comment type="function">
    <text evidence="1 10">Catalyzes the ATP-dependent condensation of GlcN-Ins and L-cysteine to form L-Cys-GlcN-Ins.</text>
</comment>
<evidence type="ECO:0000256" key="3">
    <source>
        <dbReference type="ARBA" id="ARBA00011245"/>
    </source>
</evidence>
<evidence type="ECO:0000256" key="6">
    <source>
        <dbReference type="ARBA" id="ARBA00022741"/>
    </source>
</evidence>
<evidence type="ECO:0000313" key="13">
    <source>
        <dbReference type="Proteomes" id="UP000192359"/>
    </source>
</evidence>
<dbReference type="GO" id="GO:0005829">
    <property type="term" value="C:cytosol"/>
    <property type="evidence" value="ECO:0007669"/>
    <property type="project" value="TreeGrafter"/>
</dbReference>
<feature type="binding site" evidence="10">
    <location>
        <position position="246"/>
    </location>
    <ligand>
        <name>L-cysteinyl-5'-AMP</name>
        <dbReference type="ChEBI" id="CHEBI:144924"/>
    </ligand>
</feature>
<dbReference type="HAMAP" id="MF_01697">
    <property type="entry name" value="MshC"/>
    <property type="match status" value="1"/>
</dbReference>
<feature type="binding site" evidence="10">
    <location>
        <position position="275"/>
    </location>
    <ligand>
        <name>Zn(2+)</name>
        <dbReference type="ChEBI" id="CHEBI:29105"/>
    </ligand>
</feature>
<comment type="subunit">
    <text evidence="3 10">Monomer.</text>
</comment>
<protein>
    <recommendedName>
        <fullName evidence="10">L-cysteine:1D-myo-inositol 2-amino-2-deoxy-alpha-D-glucopyranoside ligase</fullName>
        <shortName evidence="10">L-Cys:GlcN-Ins ligase</shortName>
        <ecNumber evidence="10">6.3.1.13</ecNumber>
    </recommendedName>
    <alternativeName>
        <fullName evidence="10">Mycothiol ligase</fullName>
        <shortName evidence="10">MSH ligase</shortName>
    </alternativeName>
</protein>
<feature type="binding site" evidence="10">
    <location>
        <position position="250"/>
    </location>
    <ligand>
        <name>Zn(2+)</name>
        <dbReference type="ChEBI" id="CHEBI:29105"/>
    </ligand>
</feature>
<evidence type="ECO:0000256" key="10">
    <source>
        <dbReference type="HAMAP-Rule" id="MF_01697"/>
    </source>
</evidence>
<dbReference type="PANTHER" id="PTHR10890:SF3">
    <property type="entry name" value="CYSTEINE--TRNA LIGASE, CYTOPLASMIC"/>
    <property type="match status" value="1"/>
</dbReference>
<evidence type="ECO:0000256" key="5">
    <source>
        <dbReference type="ARBA" id="ARBA00022723"/>
    </source>
</evidence>
<evidence type="ECO:0000313" key="12">
    <source>
        <dbReference type="EMBL" id="ORC21966.1"/>
    </source>
</evidence>
<feature type="short sequence motif" description="'KMSKS' region" evidence="10">
    <location>
        <begin position="307"/>
        <end position="311"/>
    </location>
</feature>
<dbReference type="GO" id="GO:0035446">
    <property type="term" value="F:cysteine-glucosaminylinositol ligase activity"/>
    <property type="evidence" value="ECO:0007669"/>
    <property type="project" value="UniProtKB-UniRule"/>
</dbReference>
<dbReference type="GO" id="GO:0004817">
    <property type="term" value="F:cysteine-tRNA ligase activity"/>
    <property type="evidence" value="ECO:0007669"/>
    <property type="project" value="TreeGrafter"/>
</dbReference>
<keyword evidence="8 10" id="KW-0067">ATP-binding</keyword>
<dbReference type="OrthoDB" id="9815130at2"/>
<dbReference type="AlphaFoldDB" id="A0A1Y1RQ88"/>
<dbReference type="Gene3D" id="1.20.120.640">
    <property type="entry name" value="Anticodon-binding domain of a subclass of class I aminoacyl-tRNA synthetases"/>
    <property type="match status" value="1"/>
</dbReference>
<dbReference type="InterPro" id="IPR024909">
    <property type="entry name" value="Cys-tRNA/MSH_ligase"/>
</dbReference>
<proteinExistence type="inferred from homology"/>
<comment type="caution">
    <text evidence="12">The sequence shown here is derived from an EMBL/GenBank/DDBJ whole genome shotgun (WGS) entry which is preliminary data.</text>
</comment>
<organism evidence="12 13">
    <name type="scientific">Rothia nasimurium</name>
    <dbReference type="NCBI Taxonomy" id="85336"/>
    <lineage>
        <taxon>Bacteria</taxon>
        <taxon>Bacillati</taxon>
        <taxon>Actinomycetota</taxon>
        <taxon>Actinomycetes</taxon>
        <taxon>Micrococcales</taxon>
        <taxon>Micrococcaceae</taxon>
        <taxon>Rothia</taxon>
    </lineage>
</organism>
<keyword evidence="6 10" id="KW-0547">Nucleotide-binding</keyword>
<feature type="domain" description="tRNA synthetases class I catalytic" evidence="11">
    <location>
        <begin position="34"/>
        <end position="355"/>
    </location>
</feature>
<comment type="catalytic activity">
    <reaction evidence="9 10">
        <text>1D-myo-inositol 2-amino-2-deoxy-alpha-D-glucopyranoside + L-cysteine + ATP = 1D-myo-inositol 2-(L-cysteinylamino)-2-deoxy-alpha-D-glucopyranoside + AMP + diphosphate + H(+)</text>
        <dbReference type="Rhea" id="RHEA:26176"/>
        <dbReference type="ChEBI" id="CHEBI:15378"/>
        <dbReference type="ChEBI" id="CHEBI:30616"/>
        <dbReference type="ChEBI" id="CHEBI:33019"/>
        <dbReference type="ChEBI" id="CHEBI:35235"/>
        <dbReference type="ChEBI" id="CHEBI:58886"/>
        <dbReference type="ChEBI" id="CHEBI:58887"/>
        <dbReference type="ChEBI" id="CHEBI:456215"/>
        <dbReference type="EC" id="6.3.1.13"/>
    </reaction>
</comment>
<dbReference type="PRINTS" id="PR00983">
    <property type="entry name" value="TRNASYNTHCYS"/>
</dbReference>
<dbReference type="Gene3D" id="3.40.50.620">
    <property type="entry name" value="HUPs"/>
    <property type="match status" value="1"/>
</dbReference>
<comment type="cofactor">
    <cofactor evidence="10">
        <name>Zn(2+)</name>
        <dbReference type="ChEBI" id="CHEBI:29105"/>
    </cofactor>
    <text evidence="10">Binds 1 zinc ion per subunit.</text>
</comment>
<name>A0A1Y1RQ88_9MICC</name>
<dbReference type="InterPro" id="IPR017812">
    <property type="entry name" value="Mycothiol_ligase_MshC"/>
</dbReference>
<dbReference type="InterPro" id="IPR032678">
    <property type="entry name" value="tRNA-synt_1_cat_dom"/>
</dbReference>
<keyword evidence="7 10" id="KW-0862">Zinc</keyword>
<dbReference type="EC" id="6.3.1.13" evidence="10"/>
<dbReference type="NCBIfam" id="TIGR03447">
    <property type="entry name" value="mycothiol_MshC"/>
    <property type="match status" value="1"/>
</dbReference>
<dbReference type="PANTHER" id="PTHR10890">
    <property type="entry name" value="CYSTEINYL-TRNA SYNTHETASE"/>
    <property type="match status" value="1"/>
</dbReference>
<evidence type="ECO:0000256" key="8">
    <source>
        <dbReference type="ARBA" id="ARBA00022840"/>
    </source>
</evidence>
<reference evidence="12 13" key="1">
    <citation type="submission" date="2016-05" db="EMBL/GenBank/DDBJ databases">
        <title>Draft genome sequence of a porcine commensal Rothia nasimurium.</title>
        <authorList>
            <person name="Gaiser R.A."/>
            <person name="Van Baarlen P."/>
            <person name="Wells J.M."/>
        </authorList>
    </citation>
    <scope>NUCLEOTIDE SEQUENCE [LARGE SCALE GENOMIC DNA]</scope>
    <source>
        <strain evidence="12 13">PT-32</strain>
    </source>
</reference>
<dbReference type="GO" id="GO:0010125">
    <property type="term" value="P:mycothiol biosynthetic process"/>
    <property type="evidence" value="ECO:0007669"/>
    <property type="project" value="UniProtKB-UniRule"/>
</dbReference>
<feature type="binding site" evidence="10">
    <location>
        <begin position="81"/>
        <end position="83"/>
    </location>
    <ligand>
        <name>L-cysteinyl-5'-AMP</name>
        <dbReference type="ChEBI" id="CHEBI:144924"/>
    </ligand>
</feature>
<evidence type="ECO:0000256" key="9">
    <source>
        <dbReference type="ARBA" id="ARBA00048350"/>
    </source>
</evidence>
<feature type="short sequence motif" description="'HIGH' region" evidence="10">
    <location>
        <begin position="45"/>
        <end position="55"/>
    </location>
</feature>
<evidence type="ECO:0000259" key="11">
    <source>
        <dbReference type="Pfam" id="PF01406"/>
    </source>
</evidence>
<evidence type="ECO:0000256" key="7">
    <source>
        <dbReference type="ARBA" id="ARBA00022833"/>
    </source>
</evidence>
<dbReference type="Proteomes" id="UP000192359">
    <property type="component" value="Unassembled WGS sequence"/>
</dbReference>
<dbReference type="RefSeq" id="WP_083091012.1">
    <property type="nucleotide sequence ID" value="NZ_LXWF01000011.1"/>
</dbReference>
<accession>A0A1Y1RQ88</accession>
<comment type="similarity">
    <text evidence="2 10">Belongs to the class-I aminoacyl-tRNA synthetase family. MshC subfamily.</text>
</comment>